<reference evidence="1" key="2">
    <citation type="journal article" date="2015" name="Data Brief">
        <title>Shoot transcriptome of the giant reed, Arundo donax.</title>
        <authorList>
            <person name="Barrero R.A."/>
            <person name="Guerrero F.D."/>
            <person name="Moolhuijzen P."/>
            <person name="Goolsby J.A."/>
            <person name="Tidwell J."/>
            <person name="Bellgard S.E."/>
            <person name="Bellgard M.I."/>
        </authorList>
    </citation>
    <scope>NUCLEOTIDE SEQUENCE</scope>
    <source>
        <tissue evidence="1">Shoot tissue taken approximately 20 cm above the soil surface</tissue>
    </source>
</reference>
<name>A0A0A9E5P5_ARUDO</name>
<proteinExistence type="predicted"/>
<evidence type="ECO:0000313" key="1">
    <source>
        <dbReference type="EMBL" id="JAD96074.1"/>
    </source>
</evidence>
<dbReference type="EMBL" id="GBRH01201821">
    <property type="protein sequence ID" value="JAD96074.1"/>
    <property type="molecule type" value="Transcribed_RNA"/>
</dbReference>
<sequence>MQFNPFNLLIPYCRWWLSSALQEKKLPNNIPIC</sequence>
<reference evidence="1" key="1">
    <citation type="submission" date="2014-09" db="EMBL/GenBank/DDBJ databases">
        <authorList>
            <person name="Magalhaes I.L.F."/>
            <person name="Oliveira U."/>
            <person name="Santos F.R."/>
            <person name="Vidigal T.H.D.A."/>
            <person name="Brescovit A.D."/>
            <person name="Santos A.J."/>
        </authorList>
    </citation>
    <scope>NUCLEOTIDE SEQUENCE</scope>
    <source>
        <tissue evidence="1">Shoot tissue taken approximately 20 cm above the soil surface</tissue>
    </source>
</reference>
<protein>
    <submittedName>
        <fullName evidence="1">Uncharacterized protein</fullName>
    </submittedName>
</protein>
<organism evidence="1">
    <name type="scientific">Arundo donax</name>
    <name type="common">Giant reed</name>
    <name type="synonym">Donax arundinaceus</name>
    <dbReference type="NCBI Taxonomy" id="35708"/>
    <lineage>
        <taxon>Eukaryota</taxon>
        <taxon>Viridiplantae</taxon>
        <taxon>Streptophyta</taxon>
        <taxon>Embryophyta</taxon>
        <taxon>Tracheophyta</taxon>
        <taxon>Spermatophyta</taxon>
        <taxon>Magnoliopsida</taxon>
        <taxon>Liliopsida</taxon>
        <taxon>Poales</taxon>
        <taxon>Poaceae</taxon>
        <taxon>PACMAD clade</taxon>
        <taxon>Arundinoideae</taxon>
        <taxon>Arundineae</taxon>
        <taxon>Arundo</taxon>
    </lineage>
</organism>
<dbReference type="AlphaFoldDB" id="A0A0A9E5P5"/>
<accession>A0A0A9E5P5</accession>